<dbReference type="EMBL" id="BMHF01000008">
    <property type="protein sequence ID" value="GGA40353.1"/>
    <property type="molecule type" value="Genomic_DNA"/>
</dbReference>
<keyword evidence="3" id="KW-1185">Reference proteome</keyword>
<organism evidence="2 3">
    <name type="scientific">Paenibacillus physcomitrellae</name>
    <dbReference type="NCBI Taxonomy" id="1619311"/>
    <lineage>
        <taxon>Bacteria</taxon>
        <taxon>Bacillati</taxon>
        <taxon>Bacillota</taxon>
        <taxon>Bacilli</taxon>
        <taxon>Bacillales</taxon>
        <taxon>Paenibacillaceae</taxon>
        <taxon>Paenibacillus</taxon>
    </lineage>
</organism>
<reference evidence="3" key="1">
    <citation type="journal article" date="2019" name="Int. J. Syst. Evol. Microbiol.">
        <title>The Global Catalogue of Microorganisms (GCM) 10K type strain sequencing project: providing services to taxonomists for standard genome sequencing and annotation.</title>
        <authorList>
            <consortium name="The Broad Institute Genomics Platform"/>
            <consortium name="The Broad Institute Genome Sequencing Center for Infectious Disease"/>
            <person name="Wu L."/>
            <person name="Ma J."/>
        </authorList>
    </citation>
    <scope>NUCLEOTIDE SEQUENCE [LARGE SCALE GENOMIC DNA]</scope>
    <source>
        <strain evidence="3">CGMCC 1.15044</strain>
    </source>
</reference>
<protein>
    <recommendedName>
        <fullName evidence="4">J domain-containing protein</fullName>
    </recommendedName>
</protein>
<proteinExistence type="predicted"/>
<comment type="caution">
    <text evidence="2">The sequence shown here is derived from an EMBL/GenBank/DDBJ whole genome shotgun (WGS) entry which is preliminary data.</text>
</comment>
<gene>
    <name evidence="2" type="ORF">GCM10010917_27050</name>
</gene>
<name>A0ABQ1GB71_9BACL</name>
<dbReference type="Proteomes" id="UP000609323">
    <property type="component" value="Unassembled WGS sequence"/>
</dbReference>
<evidence type="ECO:0008006" key="4">
    <source>
        <dbReference type="Google" id="ProtNLM"/>
    </source>
</evidence>
<keyword evidence="1" id="KW-0472">Membrane</keyword>
<evidence type="ECO:0000313" key="3">
    <source>
        <dbReference type="Proteomes" id="UP000609323"/>
    </source>
</evidence>
<accession>A0ABQ1GB71</accession>
<sequence>MDELRKAYETLGLEEGATREEVNKKYDLYVRRARSRSRTQEGGEPEEDFEAINRAYRSIITFEDNKVIEQKRQERFRKWGRWAGTAEKTDDFLRLHRTKIWLSLLAVIVIIFGITTYVNHRQEQERLASLPPIDLSIMFIGNFMLPDDSKANEALEQSILAPFPDWKRVSAHVSYLPLDNPDTGQMGMALQQKAQIEVMTEKPDLYIMDKSTFAWLAQGGALQDLDDYANEELKPLLTGEAALEQKTEEDTSSHIYGIDLSGSPLSANLALGKTDMIAGIRGGTELSDKTLEFIKRYLEAETGN</sequence>
<evidence type="ECO:0000313" key="2">
    <source>
        <dbReference type="EMBL" id="GGA40353.1"/>
    </source>
</evidence>
<dbReference type="Gene3D" id="3.40.190.10">
    <property type="entry name" value="Periplasmic binding protein-like II"/>
    <property type="match status" value="1"/>
</dbReference>
<dbReference type="RefSeq" id="WP_094092447.1">
    <property type="nucleotide sequence ID" value="NZ_BMHF01000008.1"/>
</dbReference>
<keyword evidence="1" id="KW-1133">Transmembrane helix</keyword>
<keyword evidence="1" id="KW-0812">Transmembrane</keyword>
<evidence type="ECO:0000256" key="1">
    <source>
        <dbReference type="SAM" id="Phobius"/>
    </source>
</evidence>
<feature type="transmembrane region" description="Helical" evidence="1">
    <location>
        <begin position="100"/>
        <end position="118"/>
    </location>
</feature>